<name>A0A0M8ZUB5_9HYME</name>
<dbReference type="AlphaFoldDB" id="A0A0M8ZUB5"/>
<reference evidence="1 2" key="1">
    <citation type="submission" date="2015-07" db="EMBL/GenBank/DDBJ databases">
        <title>The genome of Melipona quadrifasciata.</title>
        <authorList>
            <person name="Pan H."/>
            <person name="Kapheim K."/>
        </authorList>
    </citation>
    <scope>NUCLEOTIDE SEQUENCE [LARGE SCALE GENOMIC DNA]</scope>
    <source>
        <strain evidence="1">0111107301</strain>
        <tissue evidence="1">Whole body</tissue>
    </source>
</reference>
<keyword evidence="2" id="KW-1185">Reference proteome</keyword>
<accession>A0A0M8ZUB5</accession>
<dbReference type="OrthoDB" id="10432787at2759"/>
<dbReference type="Proteomes" id="UP000053105">
    <property type="component" value="Unassembled WGS sequence"/>
</dbReference>
<evidence type="ECO:0000313" key="2">
    <source>
        <dbReference type="Proteomes" id="UP000053105"/>
    </source>
</evidence>
<gene>
    <name evidence="1" type="ORF">WN51_04896</name>
</gene>
<protein>
    <submittedName>
        <fullName evidence="1">Uncharacterized protein</fullName>
    </submittedName>
</protein>
<sequence>MLCYTDCGSLLIVESLALYILPNLYNTLVPGQIYDNILQSDKTILGQNHPTANLSVHQPKIQGESLSIDQTEHRPIRPSGDANSLPFEGPVILHGRVSMLVDDTNRVPLRQLAIFDAEYPSEAAVAPTATHLANWRPDNKLQTVAHLQVSGNKWQPRDQHAAGILRRWQ</sequence>
<proteinExistence type="predicted"/>
<dbReference type="EMBL" id="KQ435876">
    <property type="protein sequence ID" value="KOX70156.1"/>
    <property type="molecule type" value="Genomic_DNA"/>
</dbReference>
<evidence type="ECO:0000313" key="1">
    <source>
        <dbReference type="EMBL" id="KOX70156.1"/>
    </source>
</evidence>
<organism evidence="1 2">
    <name type="scientific">Melipona quadrifasciata</name>
    <dbReference type="NCBI Taxonomy" id="166423"/>
    <lineage>
        <taxon>Eukaryota</taxon>
        <taxon>Metazoa</taxon>
        <taxon>Ecdysozoa</taxon>
        <taxon>Arthropoda</taxon>
        <taxon>Hexapoda</taxon>
        <taxon>Insecta</taxon>
        <taxon>Pterygota</taxon>
        <taxon>Neoptera</taxon>
        <taxon>Endopterygota</taxon>
        <taxon>Hymenoptera</taxon>
        <taxon>Apocrita</taxon>
        <taxon>Aculeata</taxon>
        <taxon>Apoidea</taxon>
        <taxon>Anthophila</taxon>
        <taxon>Apidae</taxon>
        <taxon>Melipona</taxon>
    </lineage>
</organism>